<accession>A0ABR7V9G8</accession>
<keyword evidence="3" id="KW-1185">Reference proteome</keyword>
<organism evidence="2 3">
    <name type="scientific">Maribacter arenosus</name>
    <dbReference type="NCBI Taxonomy" id="1854708"/>
    <lineage>
        <taxon>Bacteria</taxon>
        <taxon>Pseudomonadati</taxon>
        <taxon>Bacteroidota</taxon>
        <taxon>Flavobacteriia</taxon>
        <taxon>Flavobacteriales</taxon>
        <taxon>Flavobacteriaceae</taxon>
        <taxon>Maribacter</taxon>
    </lineage>
</organism>
<protein>
    <submittedName>
        <fullName evidence="2">Uncharacterized protein</fullName>
    </submittedName>
</protein>
<sequence length="316" mass="35303">MRTIFILSVFMLFHWMQGHANSYDFSLTHNDFIDSFNSLNASEGLKNLGGGGELGSLKSSINITSPNSHSIWTIPGPAELEWTTQNIGTAKSIRFFLAKDDMVVQELGTFKNTGMAKDIVLAKNIGSGDNYQVVGIEMFPDDRFHIAKFSTPYFSIRNKESDARKERARLANTTQTPAVQKKVEASQPVEAALPVAAPKRMEFDGRNITYVKELAFTKEKIKIHIWDHGRQDGDIVSIYLNGFTVVSKHLLTYHKKSIEITLDPKKKNDLFVYAHNLGKYAPNTVSVEITDGTTLENIILNSDLKSCEAVLISVNK</sequence>
<reference evidence="2 3" key="1">
    <citation type="submission" date="2020-05" db="EMBL/GenBank/DDBJ databases">
        <title>The draft genome sequence of Maribacter arenosus CAU 1321.</title>
        <authorList>
            <person name="Mu L."/>
        </authorList>
    </citation>
    <scope>NUCLEOTIDE SEQUENCE [LARGE SCALE GENOMIC DNA]</scope>
    <source>
        <strain evidence="2 3">CAU 1321</strain>
    </source>
</reference>
<proteinExistence type="predicted"/>
<evidence type="ECO:0000256" key="1">
    <source>
        <dbReference type="SAM" id="SignalP"/>
    </source>
</evidence>
<dbReference type="RefSeq" id="WP_188313389.1">
    <property type="nucleotide sequence ID" value="NZ_JABTCG010000002.1"/>
</dbReference>
<dbReference type="EMBL" id="JABTCG010000002">
    <property type="protein sequence ID" value="MBD0850252.1"/>
    <property type="molecule type" value="Genomic_DNA"/>
</dbReference>
<name>A0ABR7V9G8_9FLAO</name>
<evidence type="ECO:0000313" key="2">
    <source>
        <dbReference type="EMBL" id="MBD0850252.1"/>
    </source>
</evidence>
<feature type="signal peptide" evidence="1">
    <location>
        <begin position="1"/>
        <end position="20"/>
    </location>
</feature>
<gene>
    <name evidence="2" type="ORF">HPE63_06180</name>
</gene>
<keyword evidence="1" id="KW-0732">Signal</keyword>
<dbReference type="Proteomes" id="UP000598350">
    <property type="component" value="Unassembled WGS sequence"/>
</dbReference>
<feature type="chain" id="PRO_5046304481" evidence="1">
    <location>
        <begin position="21"/>
        <end position="316"/>
    </location>
</feature>
<evidence type="ECO:0000313" key="3">
    <source>
        <dbReference type="Proteomes" id="UP000598350"/>
    </source>
</evidence>
<comment type="caution">
    <text evidence="2">The sequence shown here is derived from an EMBL/GenBank/DDBJ whole genome shotgun (WGS) entry which is preliminary data.</text>
</comment>